<name>A0A0C1MF83_9GAMM</name>
<dbReference type="Proteomes" id="UP000031327">
    <property type="component" value="Unassembled WGS sequence"/>
</dbReference>
<sequence length="306" mass="34509">MMKSVLPKWLNGAVGALFLLLNTAFWGVVILCLGVVKWCLRIKFISVLLHWAYHKWCLGNRIGLKLGGVSLQVSMPQAVSVNGWYLLVCNHISWLDIVVLSAQAQLPAPKFFLKDELKYVPFIGTGAWALDMPFMKRASKAQIAKNPKLKRMDVERTKHSCKNFKHHPTTVINFAEGTRFTAQKHQRQASPFDNLLKPKAGGTAFALDVLSEQVDGLLNTVLVYHSADPHICRAFIFGRLAAVSMQVDYIPMSELPLGDYQGDKSYRVAFQAYMNTLWQQKSVQIKALEQHSLERSEKYSSEVNSL</sequence>
<dbReference type="RefSeq" id="WP_039611443.1">
    <property type="nucleotide sequence ID" value="NZ_JWIC01000009.1"/>
</dbReference>
<keyword evidence="1" id="KW-0812">Transmembrane</keyword>
<accession>A0A0C1MF83</accession>
<gene>
    <name evidence="3" type="ORF">JF50_21450</name>
</gene>
<dbReference type="OrthoDB" id="319710at2"/>
<dbReference type="SUPFAM" id="SSF69593">
    <property type="entry name" value="Glycerol-3-phosphate (1)-acyltransferase"/>
    <property type="match status" value="1"/>
</dbReference>
<dbReference type="CDD" id="cd07990">
    <property type="entry name" value="LPLAT_LCLAT1-like"/>
    <property type="match status" value="1"/>
</dbReference>
<proteinExistence type="predicted"/>
<dbReference type="Pfam" id="PF01553">
    <property type="entry name" value="Acyltransferase"/>
    <property type="match status" value="1"/>
</dbReference>
<evidence type="ECO:0000259" key="2">
    <source>
        <dbReference type="SMART" id="SM00563"/>
    </source>
</evidence>
<organism evidence="3 4">
    <name type="scientific">Pseudoalteromonas luteoviolacea</name>
    <dbReference type="NCBI Taxonomy" id="43657"/>
    <lineage>
        <taxon>Bacteria</taxon>
        <taxon>Pseudomonadati</taxon>
        <taxon>Pseudomonadota</taxon>
        <taxon>Gammaproteobacteria</taxon>
        <taxon>Alteromonadales</taxon>
        <taxon>Pseudoalteromonadaceae</taxon>
        <taxon>Pseudoalteromonas</taxon>
    </lineage>
</organism>
<keyword evidence="3" id="KW-0808">Transferase</keyword>
<dbReference type="PANTHER" id="PTHR10983">
    <property type="entry name" value="1-ACYLGLYCEROL-3-PHOSPHATE ACYLTRANSFERASE-RELATED"/>
    <property type="match status" value="1"/>
</dbReference>
<dbReference type="GO" id="GO:0016746">
    <property type="term" value="F:acyltransferase activity"/>
    <property type="evidence" value="ECO:0007669"/>
    <property type="project" value="UniProtKB-KW"/>
</dbReference>
<evidence type="ECO:0000256" key="1">
    <source>
        <dbReference type="SAM" id="Phobius"/>
    </source>
</evidence>
<keyword evidence="1" id="KW-1133">Transmembrane helix</keyword>
<dbReference type="GO" id="GO:0005886">
    <property type="term" value="C:plasma membrane"/>
    <property type="evidence" value="ECO:0007669"/>
    <property type="project" value="TreeGrafter"/>
</dbReference>
<dbReference type="NCBIfam" id="NF010621">
    <property type="entry name" value="PRK14014.1"/>
    <property type="match status" value="1"/>
</dbReference>
<keyword evidence="3" id="KW-0012">Acyltransferase</keyword>
<feature type="transmembrane region" description="Helical" evidence="1">
    <location>
        <begin position="12"/>
        <end position="36"/>
    </location>
</feature>
<dbReference type="InterPro" id="IPR002123">
    <property type="entry name" value="Plipid/glycerol_acylTrfase"/>
</dbReference>
<comment type="caution">
    <text evidence="3">The sequence shown here is derived from an EMBL/GenBank/DDBJ whole genome shotgun (WGS) entry which is preliminary data.</text>
</comment>
<keyword evidence="1" id="KW-0472">Membrane</keyword>
<dbReference type="PANTHER" id="PTHR10983:SF15">
    <property type="entry name" value="ACYLTRANSFERASE YIHG-RELATED"/>
    <property type="match status" value="1"/>
</dbReference>
<feature type="domain" description="Phospholipid/glycerol acyltransferase" evidence="2">
    <location>
        <begin position="85"/>
        <end position="210"/>
    </location>
</feature>
<reference evidence="3 4" key="1">
    <citation type="submission" date="2014-12" db="EMBL/GenBank/DDBJ databases">
        <title>Draft Genome Sequence of Pseudoalteromonas luteoviolacea HI1.</title>
        <authorList>
            <person name="Asahina A.Y."/>
            <person name="Hadfield M.G."/>
        </authorList>
    </citation>
    <scope>NUCLEOTIDE SEQUENCE [LARGE SCALE GENOMIC DNA]</scope>
    <source>
        <strain evidence="3 4">HI1</strain>
    </source>
</reference>
<evidence type="ECO:0000313" key="3">
    <source>
        <dbReference type="EMBL" id="KID55449.1"/>
    </source>
</evidence>
<dbReference type="SMART" id="SM00563">
    <property type="entry name" value="PlsC"/>
    <property type="match status" value="1"/>
</dbReference>
<dbReference type="EMBL" id="JWIC01000009">
    <property type="protein sequence ID" value="KID55449.1"/>
    <property type="molecule type" value="Genomic_DNA"/>
</dbReference>
<protein>
    <submittedName>
        <fullName evidence="3">Acyltransferase</fullName>
    </submittedName>
</protein>
<dbReference type="AlphaFoldDB" id="A0A0C1MF83"/>
<evidence type="ECO:0000313" key="4">
    <source>
        <dbReference type="Proteomes" id="UP000031327"/>
    </source>
</evidence>